<dbReference type="EMBL" id="JBHLYR010000013">
    <property type="protein sequence ID" value="MFB9991163.1"/>
    <property type="molecule type" value="Genomic_DNA"/>
</dbReference>
<reference evidence="11 12" key="1">
    <citation type="submission" date="2024-09" db="EMBL/GenBank/DDBJ databases">
        <authorList>
            <person name="Sun Q."/>
            <person name="Mori K."/>
        </authorList>
    </citation>
    <scope>NUCLEOTIDE SEQUENCE [LARGE SCALE GENOMIC DNA]</scope>
    <source>
        <strain evidence="11 12">JCM 13503</strain>
    </source>
</reference>
<evidence type="ECO:0000313" key="12">
    <source>
        <dbReference type="Proteomes" id="UP001589733"/>
    </source>
</evidence>
<feature type="domain" description="Concentrative nucleoside transporter C-terminal" evidence="9">
    <location>
        <begin position="198"/>
        <end position="407"/>
    </location>
</feature>
<evidence type="ECO:0000256" key="5">
    <source>
        <dbReference type="ARBA" id="ARBA00022989"/>
    </source>
</evidence>
<dbReference type="InterPro" id="IPR002668">
    <property type="entry name" value="CNT_N_dom"/>
</dbReference>
<feature type="transmembrane region" description="Helical" evidence="7">
    <location>
        <begin position="256"/>
        <end position="278"/>
    </location>
</feature>
<evidence type="ECO:0000256" key="3">
    <source>
        <dbReference type="ARBA" id="ARBA00022475"/>
    </source>
</evidence>
<evidence type="ECO:0000259" key="8">
    <source>
        <dbReference type="Pfam" id="PF01773"/>
    </source>
</evidence>
<gene>
    <name evidence="11" type="ORF">ACFFLM_04080</name>
</gene>
<dbReference type="InterPro" id="IPR011642">
    <property type="entry name" value="Gate_dom"/>
</dbReference>
<keyword evidence="4 7" id="KW-0812">Transmembrane</keyword>
<name>A0ABV6AYA7_9DEIO</name>
<dbReference type="Proteomes" id="UP001589733">
    <property type="component" value="Unassembled WGS sequence"/>
</dbReference>
<dbReference type="PANTHER" id="PTHR10590:SF4">
    <property type="entry name" value="SOLUTE CARRIER FAMILY 28 MEMBER 3"/>
    <property type="match status" value="1"/>
</dbReference>
<protein>
    <recommendedName>
        <fullName evidence="7">Nucleoside permease</fullName>
    </recommendedName>
</protein>
<dbReference type="RefSeq" id="WP_380005820.1">
    <property type="nucleotide sequence ID" value="NZ_JBHLYR010000013.1"/>
</dbReference>
<evidence type="ECO:0000256" key="1">
    <source>
        <dbReference type="ARBA" id="ARBA00004651"/>
    </source>
</evidence>
<keyword evidence="5 7" id="KW-1133">Transmembrane helix</keyword>
<keyword evidence="12" id="KW-1185">Reference proteome</keyword>
<dbReference type="InterPro" id="IPR018270">
    <property type="entry name" value="C_nuclsd_transpt_met_bac"/>
</dbReference>
<evidence type="ECO:0000256" key="4">
    <source>
        <dbReference type="ARBA" id="ARBA00022692"/>
    </source>
</evidence>
<feature type="transmembrane region" description="Helical" evidence="7">
    <location>
        <begin position="170"/>
        <end position="192"/>
    </location>
</feature>
<comment type="subcellular location">
    <subcellularLocation>
        <location evidence="1">Cell membrane</location>
        <topology evidence="1">Multi-pass membrane protein</topology>
    </subcellularLocation>
</comment>
<keyword evidence="7" id="KW-0813">Transport</keyword>
<accession>A0ABV6AYA7</accession>
<feature type="transmembrane region" description="Helical" evidence="7">
    <location>
        <begin position="391"/>
        <end position="411"/>
    </location>
</feature>
<keyword evidence="3" id="KW-1003">Cell membrane</keyword>
<evidence type="ECO:0000259" key="10">
    <source>
        <dbReference type="Pfam" id="PF07670"/>
    </source>
</evidence>
<feature type="domain" description="Nucleoside transporter/FeoB GTPase Gate" evidence="10">
    <location>
        <begin position="96"/>
        <end position="189"/>
    </location>
</feature>
<dbReference type="PANTHER" id="PTHR10590">
    <property type="entry name" value="SODIUM/NUCLEOSIDE COTRANSPORTER"/>
    <property type="match status" value="1"/>
</dbReference>
<proteinExistence type="inferred from homology"/>
<comment type="similarity">
    <text evidence="2 7">Belongs to the concentrative nucleoside transporter (CNT) (TC 2.A.41) family.</text>
</comment>
<feature type="domain" description="Concentrative nucleoside transporter N-terminal" evidence="8">
    <location>
        <begin position="10"/>
        <end position="82"/>
    </location>
</feature>
<dbReference type="Pfam" id="PF07670">
    <property type="entry name" value="Gate"/>
    <property type="match status" value="1"/>
</dbReference>
<evidence type="ECO:0000256" key="2">
    <source>
        <dbReference type="ARBA" id="ARBA00009033"/>
    </source>
</evidence>
<dbReference type="NCBIfam" id="TIGR00804">
    <property type="entry name" value="nupC"/>
    <property type="match status" value="1"/>
</dbReference>
<evidence type="ECO:0000313" key="11">
    <source>
        <dbReference type="EMBL" id="MFB9991163.1"/>
    </source>
</evidence>
<evidence type="ECO:0000259" key="9">
    <source>
        <dbReference type="Pfam" id="PF07662"/>
    </source>
</evidence>
<dbReference type="Pfam" id="PF01773">
    <property type="entry name" value="Nucleos_tra2_N"/>
    <property type="match status" value="1"/>
</dbReference>
<dbReference type="InterPro" id="IPR011657">
    <property type="entry name" value="CNT_C_dom"/>
</dbReference>
<keyword evidence="6 7" id="KW-0472">Membrane</keyword>
<feature type="transmembrane region" description="Helical" evidence="7">
    <location>
        <begin position="351"/>
        <end position="371"/>
    </location>
</feature>
<evidence type="ECO:0000256" key="7">
    <source>
        <dbReference type="RuleBase" id="RU362018"/>
    </source>
</evidence>
<feature type="transmembrane region" description="Helical" evidence="7">
    <location>
        <begin position="6"/>
        <end position="22"/>
    </location>
</feature>
<feature type="transmembrane region" description="Helical" evidence="7">
    <location>
        <begin position="92"/>
        <end position="113"/>
    </location>
</feature>
<feature type="transmembrane region" description="Helical" evidence="7">
    <location>
        <begin position="290"/>
        <end position="312"/>
    </location>
</feature>
<organism evidence="11 12">
    <name type="scientific">Deinococcus oregonensis</name>
    <dbReference type="NCBI Taxonomy" id="1805970"/>
    <lineage>
        <taxon>Bacteria</taxon>
        <taxon>Thermotogati</taxon>
        <taxon>Deinococcota</taxon>
        <taxon>Deinococci</taxon>
        <taxon>Deinococcales</taxon>
        <taxon>Deinococcaceae</taxon>
        <taxon>Deinococcus</taxon>
    </lineage>
</organism>
<sequence>MADFLWGLGGIVVLLALGLLLSTNRRAVSWRTVVLALLLQVAFALMVLRWPVGRQALDAVSTGVQAVVGNAQQGINFVFGNLTNGTLPGAGFIFAFGVLPIIVFFSALIAVLYHLGIMQVVVRVLGGGLSKLLGTSRGESLSATANIFVGQTEAPLVVRPYIGRMTRSELFAVMVGGLASVAGSVLVGYSLLGVRLDYLIAASFMAAPAGLLMAKLVLPETEAPQDYKARVPEDPEGQPVNVIDAAARGASSGLGLALNVGAMLIAFIGLIALLNTLLGALGGLFGLPDLSVQVLLGYAFAPLAFLMGVPWAEASTAGSFIGQKLVTNEFVAFVEFANTLKAGSASPKTEVIVTFALCGFANLSSLAILLGGLGSMVPSRRGDIAQLGLRAVAAATLANLLSGTLAGMLLGTQLP</sequence>
<dbReference type="InterPro" id="IPR008276">
    <property type="entry name" value="C_nuclsd_transpt"/>
</dbReference>
<evidence type="ECO:0000256" key="6">
    <source>
        <dbReference type="ARBA" id="ARBA00023136"/>
    </source>
</evidence>
<dbReference type="Pfam" id="PF07662">
    <property type="entry name" value="Nucleos_tra2_C"/>
    <property type="match status" value="1"/>
</dbReference>
<feature type="transmembrane region" description="Helical" evidence="7">
    <location>
        <begin position="34"/>
        <end position="52"/>
    </location>
</feature>
<comment type="caution">
    <text evidence="11">The sequence shown here is derived from an EMBL/GenBank/DDBJ whole genome shotgun (WGS) entry which is preliminary data.</text>
</comment>